<dbReference type="InterPro" id="IPR011990">
    <property type="entry name" value="TPR-like_helical_dom_sf"/>
</dbReference>
<gene>
    <name evidence="2" type="ORF">CXG81DRAFT_24970</name>
</gene>
<feature type="compositionally biased region" description="Low complexity" evidence="1">
    <location>
        <begin position="67"/>
        <end position="78"/>
    </location>
</feature>
<name>A0A4P9XAG4_9FUNG</name>
<feature type="region of interest" description="Disordered" evidence="1">
    <location>
        <begin position="8"/>
        <end position="134"/>
    </location>
</feature>
<evidence type="ECO:0000313" key="3">
    <source>
        <dbReference type="Proteomes" id="UP000274922"/>
    </source>
</evidence>
<organism evidence="2 3">
    <name type="scientific">Caulochytrium protostelioides</name>
    <dbReference type="NCBI Taxonomy" id="1555241"/>
    <lineage>
        <taxon>Eukaryota</taxon>
        <taxon>Fungi</taxon>
        <taxon>Fungi incertae sedis</taxon>
        <taxon>Chytridiomycota</taxon>
        <taxon>Chytridiomycota incertae sedis</taxon>
        <taxon>Chytridiomycetes</taxon>
        <taxon>Caulochytriales</taxon>
        <taxon>Caulochytriaceae</taxon>
        <taxon>Caulochytrium</taxon>
    </lineage>
</organism>
<feature type="compositionally biased region" description="Polar residues" evidence="1">
    <location>
        <begin position="96"/>
        <end position="118"/>
    </location>
</feature>
<dbReference type="EMBL" id="ML014145">
    <property type="protein sequence ID" value="RKP02354.1"/>
    <property type="molecule type" value="Genomic_DNA"/>
</dbReference>
<reference evidence="3" key="1">
    <citation type="journal article" date="2018" name="Nat. Microbiol.">
        <title>Leveraging single-cell genomics to expand the fungal tree of life.</title>
        <authorList>
            <person name="Ahrendt S.R."/>
            <person name="Quandt C.A."/>
            <person name="Ciobanu D."/>
            <person name="Clum A."/>
            <person name="Salamov A."/>
            <person name="Andreopoulos B."/>
            <person name="Cheng J.F."/>
            <person name="Woyke T."/>
            <person name="Pelin A."/>
            <person name="Henrissat B."/>
            <person name="Reynolds N.K."/>
            <person name="Benny G.L."/>
            <person name="Smith M.E."/>
            <person name="James T.Y."/>
            <person name="Grigoriev I.V."/>
        </authorList>
    </citation>
    <scope>NUCLEOTIDE SEQUENCE [LARGE SCALE GENOMIC DNA]</scope>
    <source>
        <strain evidence="3">ATCC 52028</strain>
    </source>
</reference>
<feature type="compositionally biased region" description="Pro residues" evidence="1">
    <location>
        <begin position="36"/>
        <end position="48"/>
    </location>
</feature>
<protein>
    <recommendedName>
        <fullName evidence="4">Pentacotripeptide-repeat region of PRORP domain-containing protein</fullName>
    </recommendedName>
</protein>
<evidence type="ECO:0008006" key="4">
    <source>
        <dbReference type="Google" id="ProtNLM"/>
    </source>
</evidence>
<feature type="region of interest" description="Disordered" evidence="1">
    <location>
        <begin position="549"/>
        <end position="572"/>
    </location>
</feature>
<evidence type="ECO:0000256" key="1">
    <source>
        <dbReference type="SAM" id="MobiDB-lite"/>
    </source>
</evidence>
<dbReference type="Proteomes" id="UP000274922">
    <property type="component" value="Unassembled WGS sequence"/>
</dbReference>
<feature type="compositionally biased region" description="Low complexity" evidence="1">
    <location>
        <begin position="8"/>
        <end position="35"/>
    </location>
</feature>
<proteinExistence type="predicted"/>
<feature type="compositionally biased region" description="Low complexity" evidence="1">
    <location>
        <begin position="553"/>
        <end position="568"/>
    </location>
</feature>
<accession>A0A4P9XAG4</accession>
<feature type="region of interest" description="Disordered" evidence="1">
    <location>
        <begin position="648"/>
        <end position="675"/>
    </location>
</feature>
<feature type="compositionally biased region" description="Basic and acidic residues" evidence="1">
    <location>
        <begin position="660"/>
        <end position="672"/>
    </location>
</feature>
<dbReference type="AlphaFoldDB" id="A0A4P9XAG4"/>
<evidence type="ECO:0000313" key="2">
    <source>
        <dbReference type="EMBL" id="RKP02354.1"/>
    </source>
</evidence>
<sequence>MAAVAAAAGAASVAAAVTRRTVGSAHRAACPRAAAAPPPACIPAPATPPRRATASRPPQIRLHAVPLDEAPADPLDAYAPPPPPPPPARPRPAQPSFTTPSSPARLSPSVDASTTDECSSPSPSPRTRTGHQDPTDTWLAFCAALRASPPSSAAPREPASMLLARRLVRCGVSQSLVADGLRRRCARLSATPRPRPPAAARALQAETDALGHAWDVLLVEGAPFCAPHQFLDLWQAALEARVALTRRPWRVSPTALHAFCRVLSRTHRPKWAHHYIDLWRSEEAVYAAMAKPGGADATTTNDADPTRDDAATPLMDFAVIAALRFAALLSDHGRFPPLAHRIHAPVGNHHVGGLLRAWKRARPAAAAHGPPPVALTPAWAQYLLSDEARHAGALRSRGLLQLWLDADAAAAADGAPVPPRLPAWLTSETVLVIMERARLEGDAALCAELHALAARRLTPPHPWLTTTLLSVYVRQRRLDDALALFTQAAGAGTDTIEMYTLLVHGLRARGRPYDALRLARDATLRFPPQARDLLFETFTRQAAAAYRDNRRTPAAAAPAAAPAPAPAASAQHPDRQHVHPWVAEVALLLVQQQYAPARALVWDRAQTHGVVLHPRLVAPLWQAPPLNAAAWARYLRWAADVGPTEPFDLAPPAAASSWDGDARGDPADHDAEGPAASVRHTAVSLPKWMTDLPRSPASVPLRPHKQVGFEAQHAMDGRQPDARPDPLPAAEMDRRRQTLFQIWAAMRAWSRPLLPDARSGVPR</sequence>
<keyword evidence="3" id="KW-1185">Reference proteome</keyword>
<dbReference type="Gene3D" id="1.25.40.10">
    <property type="entry name" value="Tetratricopeptide repeat domain"/>
    <property type="match status" value="1"/>
</dbReference>
<feature type="compositionally biased region" description="Pro residues" evidence="1">
    <location>
        <begin position="79"/>
        <end position="93"/>
    </location>
</feature>
<feature type="compositionally biased region" description="Low complexity" evidence="1">
    <location>
        <begin position="49"/>
        <end position="58"/>
    </location>
</feature>